<comment type="caution">
    <text evidence="2">The sequence shown here is derived from an EMBL/GenBank/DDBJ whole genome shotgun (WGS) entry which is preliminary data.</text>
</comment>
<feature type="transmembrane region" description="Helical" evidence="1">
    <location>
        <begin position="62"/>
        <end position="78"/>
    </location>
</feature>
<dbReference type="Proteomes" id="UP000292282">
    <property type="component" value="Unassembled WGS sequence"/>
</dbReference>
<protein>
    <submittedName>
        <fullName evidence="2">Uncharacterized protein</fullName>
    </submittedName>
</protein>
<feature type="transmembrane region" description="Helical" evidence="1">
    <location>
        <begin position="207"/>
        <end position="227"/>
    </location>
</feature>
<accession>A0A4Q9LUP6</accession>
<dbReference type="EMBL" id="PITK01000960">
    <property type="protein sequence ID" value="TBU11966.1"/>
    <property type="molecule type" value="Genomic_DNA"/>
</dbReference>
<gene>
    <name evidence="2" type="ORF">CWI38_0960p0010</name>
</gene>
<feature type="transmembrane region" description="Helical" evidence="1">
    <location>
        <begin position="142"/>
        <end position="163"/>
    </location>
</feature>
<proteinExistence type="predicted"/>
<evidence type="ECO:0000256" key="1">
    <source>
        <dbReference type="SAM" id="Phobius"/>
    </source>
</evidence>
<name>A0A4Q9LUP6_9MICR</name>
<dbReference type="VEuPathDB" id="MicrosporidiaDB:CWI38_0960p0010"/>
<keyword evidence="1" id="KW-0812">Transmembrane</keyword>
<keyword evidence="1" id="KW-1133">Transmembrane helix</keyword>
<organism evidence="2 3">
    <name type="scientific">Hamiltosporidium tvaerminnensis</name>
    <dbReference type="NCBI Taxonomy" id="1176355"/>
    <lineage>
        <taxon>Eukaryota</taxon>
        <taxon>Fungi</taxon>
        <taxon>Fungi incertae sedis</taxon>
        <taxon>Microsporidia</taxon>
        <taxon>Dubosqiidae</taxon>
        <taxon>Hamiltosporidium</taxon>
    </lineage>
</organism>
<dbReference type="AlphaFoldDB" id="A0A4Q9LUP6"/>
<reference evidence="2 3" key="1">
    <citation type="submission" date="2017-12" db="EMBL/GenBank/DDBJ databases">
        <authorList>
            <person name="Pombert J.-F."/>
            <person name="Haag K.L."/>
            <person name="Ebert D."/>
        </authorList>
    </citation>
    <scope>NUCLEOTIDE SEQUENCE [LARGE SCALE GENOMIC DNA]</scope>
    <source>
        <strain evidence="2">IL-G-3</strain>
    </source>
</reference>
<keyword evidence="3" id="KW-1185">Reference proteome</keyword>
<feature type="transmembrane region" description="Helical" evidence="1">
    <location>
        <begin position="29"/>
        <end position="50"/>
    </location>
</feature>
<feature type="transmembrane region" description="Helical" evidence="1">
    <location>
        <begin position="183"/>
        <end position="201"/>
    </location>
</feature>
<keyword evidence="1" id="KW-0472">Membrane</keyword>
<sequence length="260" mass="30907">MSESKRKRKEIKGIGKKNFDFPGKIMVHIFLYIFFIYFAILICSVVALYFDIIGKRSLKIYIAKYTLLASILNISLILNGKKRIDRLSEYISGSIIFVFIFFTFISEMYINTFKFKGGLASKIVLAVMKVFFKSAYSFYTSFYIAFVILSVFFKSVFWLYISFYFNDCKFIRKRTHWCNILRYLLYIYILIIRETVCQKVFKSKMKLFLFSKLVCYIIVIPISYIFMARKNDFLLGSLLFIYYLFLLISIDFNTMIAVIE</sequence>
<evidence type="ECO:0000313" key="3">
    <source>
        <dbReference type="Proteomes" id="UP000292282"/>
    </source>
</evidence>
<evidence type="ECO:0000313" key="2">
    <source>
        <dbReference type="EMBL" id="TBU11966.1"/>
    </source>
</evidence>
<feature type="transmembrane region" description="Helical" evidence="1">
    <location>
        <begin position="90"/>
        <end position="110"/>
    </location>
</feature>
<feature type="transmembrane region" description="Helical" evidence="1">
    <location>
        <begin position="239"/>
        <end position="259"/>
    </location>
</feature>